<dbReference type="FunFam" id="1.10.8.10:FF:000001">
    <property type="entry name" value="Elongation factor Ts"/>
    <property type="match status" value="1"/>
</dbReference>
<dbReference type="PROSITE" id="PS01126">
    <property type="entry name" value="EF_TS_1"/>
    <property type="match status" value="1"/>
</dbReference>
<dbReference type="InterPro" id="IPR018101">
    <property type="entry name" value="Transl_elong_Ts_CS"/>
</dbReference>
<keyword evidence="4 5" id="KW-0648">Protein biosynthesis</keyword>
<dbReference type="FunFam" id="1.10.286.20:FF:000001">
    <property type="entry name" value="Elongation factor Ts"/>
    <property type="match status" value="1"/>
</dbReference>
<protein>
    <recommendedName>
        <fullName evidence="2 5">Elongation factor Ts</fullName>
        <shortName evidence="5">EF-Ts</shortName>
    </recommendedName>
</protein>
<evidence type="ECO:0000256" key="4">
    <source>
        <dbReference type="ARBA" id="ARBA00022917"/>
    </source>
</evidence>
<dbReference type="Gene3D" id="3.30.479.20">
    <property type="entry name" value="Elongation factor Ts, dimerisation domain"/>
    <property type="match status" value="2"/>
</dbReference>
<dbReference type="CDD" id="cd14275">
    <property type="entry name" value="UBA_EF-Ts"/>
    <property type="match status" value="1"/>
</dbReference>
<dbReference type="PROSITE" id="PS01127">
    <property type="entry name" value="EF_TS_2"/>
    <property type="match status" value="1"/>
</dbReference>
<evidence type="ECO:0000313" key="10">
    <source>
        <dbReference type="Proteomes" id="UP000595362"/>
    </source>
</evidence>
<feature type="domain" description="Translation elongation factor EFTs/EF1B dimerisation" evidence="8">
    <location>
        <begin position="71"/>
        <end position="288"/>
    </location>
</feature>
<evidence type="ECO:0000256" key="6">
    <source>
        <dbReference type="RuleBase" id="RU000642"/>
    </source>
</evidence>
<sequence length="307" mass="32520">MAEITASMVKDLREKTGAGMMDAKKALIEVGGDMEAAVDWLRKKGLATAAKKSSRTAAEGLVAIAIAGNKAAVVEVNAETDFVARNDQFQSFVTKAAELALEAKSDIAALADTAYEAGKTVQEKLTNLIATIGENMSLRRTKVLEVKNGVVVGYVHNAINPGLGKIGVLVALESAGDKAKLEVLGKQIAMHVAAANPQFLASADVTPEAIEREKNVIRETAKASGKPADIIEKMLEGRMRKFYEEICLLDQVFVMDGETKISKVLENAAKDVGAPVALSAYTRFQLGEGIEKEVADFAAEVAAVVNG</sequence>
<comment type="similarity">
    <text evidence="1 5 6">Belongs to the EF-Ts family.</text>
</comment>
<dbReference type="Proteomes" id="UP000595362">
    <property type="component" value="Chromosome"/>
</dbReference>
<dbReference type="InterPro" id="IPR014039">
    <property type="entry name" value="Transl_elong_EFTs/EF1B_dimer"/>
</dbReference>
<dbReference type="Pfam" id="PF00889">
    <property type="entry name" value="EF_TS"/>
    <property type="match status" value="1"/>
</dbReference>
<dbReference type="InterPro" id="IPR009060">
    <property type="entry name" value="UBA-like_sf"/>
</dbReference>
<comment type="function">
    <text evidence="5 6">Associates with the EF-Tu.GDP complex and induces the exchange of GDP to GTP. It remains bound to the aminoacyl-tRNA.EF-Tu.GTP complex up to the GTP hydrolysis stage on the ribosome.</text>
</comment>
<dbReference type="SUPFAM" id="SSF54713">
    <property type="entry name" value="Elongation factor Ts (EF-Ts), dimerisation domain"/>
    <property type="match status" value="1"/>
</dbReference>
<evidence type="ECO:0000256" key="5">
    <source>
        <dbReference type="HAMAP-Rule" id="MF_00050"/>
    </source>
</evidence>
<gene>
    <name evidence="5" type="primary">tsf</name>
    <name evidence="9" type="ORF">HYS17_07190</name>
</gene>
<evidence type="ECO:0000256" key="2">
    <source>
        <dbReference type="ARBA" id="ARBA00016956"/>
    </source>
</evidence>
<dbReference type="NCBIfam" id="TIGR00116">
    <property type="entry name" value="tsf"/>
    <property type="match status" value="1"/>
</dbReference>
<dbReference type="InterPro" id="IPR036402">
    <property type="entry name" value="EF-Ts_dimer_sf"/>
</dbReference>
<evidence type="ECO:0000313" key="9">
    <source>
        <dbReference type="EMBL" id="QQG35333.1"/>
    </source>
</evidence>
<organism evidence="9 10">
    <name type="scientific">Micavibrio aeruginosavorus</name>
    <dbReference type="NCBI Taxonomy" id="349221"/>
    <lineage>
        <taxon>Bacteria</taxon>
        <taxon>Pseudomonadati</taxon>
        <taxon>Bdellovibrionota</taxon>
        <taxon>Bdellovibrionia</taxon>
        <taxon>Bdellovibrionales</taxon>
        <taxon>Pseudobdellovibrionaceae</taxon>
        <taxon>Micavibrio</taxon>
    </lineage>
</organism>
<dbReference type="EMBL" id="CP066681">
    <property type="protein sequence ID" value="QQG35333.1"/>
    <property type="molecule type" value="Genomic_DNA"/>
</dbReference>
<accession>A0A7T5R0L2</accession>
<dbReference type="GO" id="GO:0003746">
    <property type="term" value="F:translation elongation factor activity"/>
    <property type="evidence" value="ECO:0007669"/>
    <property type="project" value="UniProtKB-UniRule"/>
</dbReference>
<dbReference type="Gene3D" id="1.10.8.10">
    <property type="entry name" value="DNA helicase RuvA subunit, C-terminal domain"/>
    <property type="match status" value="1"/>
</dbReference>
<dbReference type="Gene3D" id="1.10.286.20">
    <property type="match status" value="1"/>
</dbReference>
<keyword evidence="3 5" id="KW-0251">Elongation factor</keyword>
<evidence type="ECO:0000256" key="1">
    <source>
        <dbReference type="ARBA" id="ARBA00005532"/>
    </source>
</evidence>
<dbReference type="PANTHER" id="PTHR11741">
    <property type="entry name" value="ELONGATION FACTOR TS"/>
    <property type="match status" value="1"/>
</dbReference>
<reference evidence="9 10" key="1">
    <citation type="submission" date="2020-07" db="EMBL/GenBank/DDBJ databases">
        <title>Huge and variable diversity of episymbiotic CPR bacteria and DPANN archaea in groundwater ecosystems.</title>
        <authorList>
            <person name="He C.Y."/>
            <person name="Keren R."/>
            <person name="Whittaker M."/>
            <person name="Farag I.F."/>
            <person name="Doudna J."/>
            <person name="Cate J.H.D."/>
            <person name="Banfield J.F."/>
        </authorList>
    </citation>
    <scope>NUCLEOTIDE SEQUENCE [LARGE SCALE GENOMIC DNA]</scope>
    <source>
        <strain evidence="9">NC_groundwater_70_Ag_B-0.1um_54_66</strain>
    </source>
</reference>
<dbReference type="AlphaFoldDB" id="A0A7T5R0L2"/>
<dbReference type="InterPro" id="IPR001816">
    <property type="entry name" value="Transl_elong_EFTs/EF1B"/>
</dbReference>
<dbReference type="PANTHER" id="PTHR11741:SF0">
    <property type="entry name" value="ELONGATION FACTOR TS, MITOCHONDRIAL"/>
    <property type="match status" value="1"/>
</dbReference>
<dbReference type="SUPFAM" id="SSF46934">
    <property type="entry name" value="UBA-like"/>
    <property type="match status" value="1"/>
</dbReference>
<name>A0A7T5R0L2_9BACT</name>
<dbReference type="GO" id="GO:0005737">
    <property type="term" value="C:cytoplasm"/>
    <property type="evidence" value="ECO:0007669"/>
    <property type="project" value="UniProtKB-SubCell"/>
</dbReference>
<evidence type="ECO:0000256" key="3">
    <source>
        <dbReference type="ARBA" id="ARBA00022768"/>
    </source>
</evidence>
<evidence type="ECO:0000259" key="8">
    <source>
        <dbReference type="Pfam" id="PF00889"/>
    </source>
</evidence>
<dbReference type="HAMAP" id="MF_00050">
    <property type="entry name" value="EF_Ts"/>
    <property type="match status" value="1"/>
</dbReference>
<proteinExistence type="inferred from homology"/>
<comment type="subcellular location">
    <subcellularLocation>
        <location evidence="5 7">Cytoplasm</location>
    </subcellularLocation>
</comment>
<keyword evidence="5" id="KW-0963">Cytoplasm</keyword>
<feature type="region of interest" description="Involved in Mg(2+) ion dislocation from EF-Tu" evidence="5">
    <location>
        <begin position="80"/>
        <end position="83"/>
    </location>
</feature>
<evidence type="ECO:0000256" key="7">
    <source>
        <dbReference type="RuleBase" id="RU000643"/>
    </source>
</evidence>